<dbReference type="InterPro" id="IPR043128">
    <property type="entry name" value="Rev_trsase/Diguanyl_cyclase"/>
</dbReference>
<protein>
    <submittedName>
        <fullName evidence="2">Reverse transcriptase domain-containing protein</fullName>
    </submittedName>
</protein>
<gene>
    <name evidence="2" type="ORF">Tci_010395</name>
</gene>
<evidence type="ECO:0000259" key="1">
    <source>
        <dbReference type="Pfam" id="PF00078"/>
    </source>
</evidence>
<dbReference type="PANTHER" id="PTHR24559:SF444">
    <property type="entry name" value="REVERSE TRANSCRIPTASE DOMAIN-CONTAINING PROTEIN"/>
    <property type="match status" value="1"/>
</dbReference>
<dbReference type="PANTHER" id="PTHR24559">
    <property type="entry name" value="TRANSPOSON TY3-I GAG-POL POLYPROTEIN"/>
    <property type="match status" value="1"/>
</dbReference>
<dbReference type="InterPro" id="IPR000477">
    <property type="entry name" value="RT_dom"/>
</dbReference>
<keyword evidence="2" id="KW-0808">Transferase</keyword>
<sequence length="530" mass="60353">MKVNDAILKSMQTNMTSLTNSNLELKNIFGQFMKMNTASSSGSRTIPSNTITNLKEDLKGITTRSGNAYQGPTIPTTFFSLPKVVERETKVTKDTVPPTNNGSTKDVQPPIEYSQEVLSFSDVIVSGNPTPYYDPIVSTSSSTLTPFGDSDFLLEEFDAFLALENDPTSPEGMNFPQVQKELKICEAKNDKSSIDEPPEVELKELPPHLEYIFFEGDDKFPVIIAKDLSVEEKVSLIKVLKSHKQAIAWKLSDIKGINPEFCTYKILTEDDFEPAIQHQRRVHPKIREVIKKEVLNLFDAGLIYPISDSPWVSLVHCVSKKGCFTVLENEENELIPTRLVTGWRVCIDYHKLNKATRKDHFLLPFMDQMLKRLARNEYYCFLNGFLGYFQILIDPKDQEKTTFTCPYGTFAYRRMPFGMCNALGTFQRCMMAIFQDMIEKMMEVFMDDFLVFGNSFKTYLSHLEKMLQWVSVAFLVMPQVSILVSVGCQKPGHLAARLGCAKTKVTTWDDLAFKLIILGWNVKHRNFANR</sequence>
<organism evidence="2">
    <name type="scientific">Tanacetum cinerariifolium</name>
    <name type="common">Dalmatian daisy</name>
    <name type="synonym">Chrysanthemum cinerariifolium</name>
    <dbReference type="NCBI Taxonomy" id="118510"/>
    <lineage>
        <taxon>Eukaryota</taxon>
        <taxon>Viridiplantae</taxon>
        <taxon>Streptophyta</taxon>
        <taxon>Embryophyta</taxon>
        <taxon>Tracheophyta</taxon>
        <taxon>Spermatophyta</taxon>
        <taxon>Magnoliopsida</taxon>
        <taxon>eudicotyledons</taxon>
        <taxon>Gunneridae</taxon>
        <taxon>Pentapetalae</taxon>
        <taxon>asterids</taxon>
        <taxon>campanulids</taxon>
        <taxon>Asterales</taxon>
        <taxon>Asteraceae</taxon>
        <taxon>Asteroideae</taxon>
        <taxon>Anthemideae</taxon>
        <taxon>Anthemidinae</taxon>
        <taxon>Tanacetum</taxon>
    </lineage>
</organism>
<dbReference type="GO" id="GO:0003964">
    <property type="term" value="F:RNA-directed DNA polymerase activity"/>
    <property type="evidence" value="ECO:0007669"/>
    <property type="project" value="UniProtKB-KW"/>
</dbReference>
<keyword evidence="2" id="KW-0548">Nucleotidyltransferase</keyword>
<dbReference type="InterPro" id="IPR043502">
    <property type="entry name" value="DNA/RNA_pol_sf"/>
</dbReference>
<accession>A0A6L2JPA5</accession>
<reference evidence="2" key="1">
    <citation type="journal article" date="2019" name="Sci. Rep.">
        <title>Draft genome of Tanacetum cinerariifolium, the natural source of mosquito coil.</title>
        <authorList>
            <person name="Yamashiro T."/>
            <person name="Shiraishi A."/>
            <person name="Satake H."/>
            <person name="Nakayama K."/>
        </authorList>
    </citation>
    <scope>NUCLEOTIDE SEQUENCE</scope>
</reference>
<feature type="domain" description="Reverse transcriptase" evidence="1">
    <location>
        <begin position="341"/>
        <end position="475"/>
    </location>
</feature>
<dbReference type="Gene3D" id="3.30.70.270">
    <property type="match status" value="1"/>
</dbReference>
<dbReference type="CDD" id="cd01647">
    <property type="entry name" value="RT_LTR"/>
    <property type="match status" value="1"/>
</dbReference>
<name>A0A6L2JPA5_TANCI</name>
<dbReference type="AlphaFoldDB" id="A0A6L2JPA5"/>
<comment type="caution">
    <text evidence="2">The sequence shown here is derived from an EMBL/GenBank/DDBJ whole genome shotgun (WGS) entry which is preliminary data.</text>
</comment>
<dbReference type="Pfam" id="PF00078">
    <property type="entry name" value="RVT_1"/>
    <property type="match status" value="1"/>
</dbReference>
<evidence type="ECO:0000313" key="2">
    <source>
        <dbReference type="EMBL" id="GEU38417.1"/>
    </source>
</evidence>
<dbReference type="Gene3D" id="3.10.10.10">
    <property type="entry name" value="HIV Type 1 Reverse Transcriptase, subunit A, domain 1"/>
    <property type="match status" value="1"/>
</dbReference>
<dbReference type="SUPFAM" id="SSF56672">
    <property type="entry name" value="DNA/RNA polymerases"/>
    <property type="match status" value="1"/>
</dbReference>
<dbReference type="InterPro" id="IPR053134">
    <property type="entry name" value="RNA-dir_DNA_polymerase"/>
</dbReference>
<dbReference type="EMBL" id="BKCJ010001049">
    <property type="protein sequence ID" value="GEU38417.1"/>
    <property type="molecule type" value="Genomic_DNA"/>
</dbReference>
<keyword evidence="2" id="KW-0695">RNA-directed DNA polymerase</keyword>
<proteinExistence type="predicted"/>